<evidence type="ECO:0000259" key="7">
    <source>
        <dbReference type="PROSITE" id="PS51141"/>
    </source>
</evidence>
<dbReference type="KEGG" id="qsa:O6P43_021678"/>
<evidence type="ECO:0000256" key="2">
    <source>
        <dbReference type="ARBA" id="ARBA00022771"/>
    </source>
</evidence>
<dbReference type="AlphaFoldDB" id="A0AAD7PHI2"/>
<evidence type="ECO:0000256" key="5">
    <source>
        <dbReference type="SAM" id="MobiDB-lite"/>
    </source>
</evidence>
<feature type="region of interest" description="Disordered" evidence="5">
    <location>
        <begin position="1"/>
        <end position="35"/>
    </location>
</feature>
<feature type="domain" description="SBP-type" evidence="7">
    <location>
        <begin position="131"/>
        <end position="208"/>
    </location>
</feature>
<dbReference type="PROSITE" id="PS51141">
    <property type="entry name" value="ZF_SBP"/>
    <property type="match status" value="1"/>
</dbReference>
<feature type="region of interest" description="Disordered" evidence="5">
    <location>
        <begin position="64"/>
        <end position="85"/>
    </location>
</feature>
<evidence type="ECO:0000256" key="3">
    <source>
        <dbReference type="ARBA" id="ARBA00022833"/>
    </source>
</evidence>
<name>A0AAD7PHI2_QUISA</name>
<feature type="compositionally biased region" description="Basic residues" evidence="5">
    <location>
        <begin position="198"/>
        <end position="208"/>
    </location>
</feature>
<organism evidence="8 9">
    <name type="scientific">Quillaja saponaria</name>
    <name type="common">Soap bark tree</name>
    <dbReference type="NCBI Taxonomy" id="32244"/>
    <lineage>
        <taxon>Eukaryota</taxon>
        <taxon>Viridiplantae</taxon>
        <taxon>Streptophyta</taxon>
        <taxon>Embryophyta</taxon>
        <taxon>Tracheophyta</taxon>
        <taxon>Spermatophyta</taxon>
        <taxon>Magnoliopsida</taxon>
        <taxon>eudicotyledons</taxon>
        <taxon>Gunneridae</taxon>
        <taxon>Pentapetalae</taxon>
        <taxon>rosids</taxon>
        <taxon>fabids</taxon>
        <taxon>Fabales</taxon>
        <taxon>Quillajaceae</taxon>
        <taxon>Quillaja</taxon>
    </lineage>
</organism>
<dbReference type="PANTHER" id="PTHR31251:SF108">
    <property type="entry name" value="SQUAMOSA PROMOTER-BINDING-LIKE PROTEIN 7"/>
    <property type="match status" value="1"/>
</dbReference>
<sequence length="803" mass="89968">MEPPTSSPPSQPSVAHRQRVPEMEANPLVSEDPSSSLWDLSYLLDFTLDDQLGISLDSYESLELPHPEELPPQEAPSPDRVRKRDPRMTCSNFLAGRVPCACPELDKQLEEEEATLPGKKRPRTVRASTGIARCQIPGCEADISELKGYHRRHRVCLRCANASTVVLDGETKRYCQQCGKFHILSDFDEGKRSCRRKLERHNNRRRRKSTDSTAGLEKELQGVMQTEEVKNDVEAGKDGSYLSSQAGEEGTSLELEDGQATTLCSAPDTQNINGDSGVSFVASGETPVSGGKDHSNFSHSPSYYDNKSAYSSTCPTGRISFKLYDWNPAEFPRRLRHQIFQWLSCMPVELEGFIRPGCTILTVFVAMPKFMWVNLLGDPVSYVHDFVVAPGRMLSGRGAMLVYLNNMVFRLTKDGTSLLKVKAEMQAPRLHYVHPTFFEAGKPMEFVACGNNLLHPKFRLLVSFLGKYLEYDHCVTSPHNQTGDNIACSFERQLYKIYIPHTEPNLIGPAFIEVENEFGLSNFIPILIGDKEICSEMKILEQRLDASLLSNGSQFASIGYLCESCKASAMRKTTYSDFILDVGWLLKEPTVENSHKTIEASQIKRFSCLLDFLVCNDSTIILEKILRNLEILTEDIDLNHVINGASDVDMRLLQKSIDHARYVLSNKHQRSGGFLLHSLYSRLKGYRFSQSCSEDKMQMVSRTTIQDTDVRDDGNSGVLASSTSTNKSESVPLLNGEVVMNVNLIREIPEKACHQNLSRRVLRSRPTIFVIASVAVCFGICAILLHPHKVGKFAVSIRRGLFD</sequence>
<evidence type="ECO:0000313" key="9">
    <source>
        <dbReference type="Proteomes" id="UP001163823"/>
    </source>
</evidence>
<dbReference type="Gene3D" id="4.10.1100.10">
    <property type="entry name" value="Transcription factor, SBP-box domain"/>
    <property type="match status" value="1"/>
</dbReference>
<feature type="region of interest" description="Disordered" evidence="5">
    <location>
        <begin position="198"/>
        <end position="249"/>
    </location>
</feature>
<dbReference type="InterPro" id="IPR036893">
    <property type="entry name" value="SBP_sf"/>
</dbReference>
<evidence type="ECO:0000256" key="1">
    <source>
        <dbReference type="ARBA" id="ARBA00022723"/>
    </source>
</evidence>
<dbReference type="PANTHER" id="PTHR31251">
    <property type="entry name" value="SQUAMOSA PROMOTER-BINDING-LIKE PROTEIN 4"/>
    <property type="match status" value="1"/>
</dbReference>
<keyword evidence="6" id="KW-0472">Membrane</keyword>
<dbReference type="Proteomes" id="UP001163823">
    <property type="component" value="Chromosome 9"/>
</dbReference>
<dbReference type="GO" id="GO:0003677">
    <property type="term" value="F:DNA binding"/>
    <property type="evidence" value="ECO:0007669"/>
    <property type="project" value="InterPro"/>
</dbReference>
<keyword evidence="2 4" id="KW-0863">Zinc-finger</keyword>
<comment type="caution">
    <text evidence="8">The sequence shown here is derived from an EMBL/GenBank/DDBJ whole genome shotgun (WGS) entry which is preliminary data.</text>
</comment>
<dbReference type="EMBL" id="JARAOO010000009">
    <property type="protein sequence ID" value="KAJ7955020.1"/>
    <property type="molecule type" value="Genomic_DNA"/>
</dbReference>
<dbReference type="GO" id="GO:0005634">
    <property type="term" value="C:nucleus"/>
    <property type="evidence" value="ECO:0007669"/>
    <property type="project" value="InterPro"/>
</dbReference>
<dbReference type="SUPFAM" id="SSF103612">
    <property type="entry name" value="SBT domain"/>
    <property type="match status" value="1"/>
</dbReference>
<dbReference type="InterPro" id="IPR004333">
    <property type="entry name" value="SBP_dom"/>
</dbReference>
<evidence type="ECO:0000256" key="6">
    <source>
        <dbReference type="SAM" id="Phobius"/>
    </source>
</evidence>
<accession>A0AAD7PHI2</accession>
<keyword evidence="1" id="KW-0479">Metal-binding</keyword>
<dbReference type="Pfam" id="PF03110">
    <property type="entry name" value="SBP"/>
    <property type="match status" value="1"/>
</dbReference>
<keyword evidence="6" id="KW-0812">Transmembrane</keyword>
<keyword evidence="3" id="KW-0862">Zinc</keyword>
<keyword evidence="9" id="KW-1185">Reference proteome</keyword>
<protein>
    <submittedName>
        <fullName evidence="8">Squamosa promoter-binding-like protein</fullName>
    </submittedName>
</protein>
<keyword evidence="6" id="KW-1133">Transmembrane helix</keyword>
<dbReference type="GO" id="GO:0008270">
    <property type="term" value="F:zinc ion binding"/>
    <property type="evidence" value="ECO:0007669"/>
    <property type="project" value="UniProtKB-KW"/>
</dbReference>
<evidence type="ECO:0000313" key="8">
    <source>
        <dbReference type="EMBL" id="KAJ7955020.1"/>
    </source>
</evidence>
<evidence type="ECO:0000256" key="4">
    <source>
        <dbReference type="PROSITE-ProRule" id="PRU00470"/>
    </source>
</evidence>
<dbReference type="Pfam" id="PF26102">
    <property type="entry name" value="Ig_SPL7"/>
    <property type="match status" value="1"/>
</dbReference>
<dbReference type="InterPro" id="IPR044817">
    <property type="entry name" value="SBP-like"/>
</dbReference>
<gene>
    <name evidence="8" type="ORF">O6P43_021678</name>
</gene>
<feature type="compositionally biased region" description="Basic and acidic residues" evidence="5">
    <location>
        <begin position="227"/>
        <end position="237"/>
    </location>
</feature>
<feature type="compositionally biased region" description="Pro residues" evidence="5">
    <location>
        <begin position="1"/>
        <end position="11"/>
    </location>
</feature>
<reference evidence="8" key="1">
    <citation type="journal article" date="2023" name="Science">
        <title>Elucidation of the pathway for biosynthesis of saponin adjuvants from the soapbark tree.</title>
        <authorList>
            <person name="Reed J."/>
            <person name="Orme A."/>
            <person name="El-Demerdash A."/>
            <person name="Owen C."/>
            <person name="Martin L.B.B."/>
            <person name="Misra R.C."/>
            <person name="Kikuchi S."/>
            <person name="Rejzek M."/>
            <person name="Martin A.C."/>
            <person name="Harkess A."/>
            <person name="Leebens-Mack J."/>
            <person name="Louveau T."/>
            <person name="Stephenson M.J."/>
            <person name="Osbourn A."/>
        </authorList>
    </citation>
    <scope>NUCLEOTIDE SEQUENCE</scope>
    <source>
        <strain evidence="8">S10</strain>
    </source>
</reference>
<proteinExistence type="predicted"/>
<feature type="transmembrane region" description="Helical" evidence="6">
    <location>
        <begin position="767"/>
        <end position="785"/>
    </location>
</feature>